<evidence type="ECO:0000256" key="4">
    <source>
        <dbReference type="ARBA" id="ARBA00022475"/>
    </source>
</evidence>
<dbReference type="InterPro" id="IPR000515">
    <property type="entry name" value="MetI-like"/>
</dbReference>
<sequence length="236" mass="25761">MLDILRDNWVLLLIGQYPNGPLGGLAMTLILAVSAIAAAFVLGTLIALARTSGIALLYWPATALVYVVRGLPPVMAVFWAYFALPALTGQAIPGFWTLLVALILYESTYLSEIIRAGIQSLPKGQVEAAKALGFGYGRITRDIVLPQVYHTMLPSMVSQFVSTIKETSLGYIIAVQELTFAANQINSQLLTRPFEVFLILAAIYFLVCFTLTSAARFLERRVARQRNAPALKVQPA</sequence>
<evidence type="ECO:0000313" key="10">
    <source>
        <dbReference type="EMBL" id="APT59976.1"/>
    </source>
</evidence>
<name>A0A1L7AMI3_9PROT</name>
<evidence type="ECO:0000313" key="11">
    <source>
        <dbReference type="Proteomes" id="UP000185494"/>
    </source>
</evidence>
<feature type="transmembrane region" description="Helical" evidence="8">
    <location>
        <begin position="197"/>
        <end position="218"/>
    </location>
</feature>
<feature type="transmembrane region" description="Helical" evidence="8">
    <location>
        <begin position="56"/>
        <end position="81"/>
    </location>
</feature>
<dbReference type="AlphaFoldDB" id="A0A1L7AMI3"/>
<dbReference type="InterPro" id="IPR010065">
    <property type="entry name" value="AA_ABC_transptr_permease_3TM"/>
</dbReference>
<dbReference type="EMBL" id="CP015584">
    <property type="protein sequence ID" value="APT59976.1"/>
    <property type="molecule type" value="Genomic_DNA"/>
</dbReference>
<evidence type="ECO:0000256" key="6">
    <source>
        <dbReference type="ARBA" id="ARBA00022989"/>
    </source>
</evidence>
<evidence type="ECO:0000256" key="5">
    <source>
        <dbReference type="ARBA" id="ARBA00022692"/>
    </source>
</evidence>
<dbReference type="InterPro" id="IPR043429">
    <property type="entry name" value="ArtM/GltK/GlnP/TcyL/YhdX-like"/>
</dbReference>
<evidence type="ECO:0000259" key="9">
    <source>
        <dbReference type="PROSITE" id="PS50928"/>
    </source>
</evidence>
<comment type="subcellular location">
    <subcellularLocation>
        <location evidence="1">Cell inner membrane</location>
        <topology evidence="1">Multi-pass membrane protein</topology>
    </subcellularLocation>
    <subcellularLocation>
        <location evidence="8">Cell membrane</location>
        <topology evidence="8">Multi-pass membrane protein</topology>
    </subcellularLocation>
</comment>
<keyword evidence="3 8" id="KW-0813">Transport</keyword>
<dbReference type="STRING" id="257708.RGI145_22045"/>
<dbReference type="Pfam" id="PF00528">
    <property type="entry name" value="BPD_transp_1"/>
    <property type="match status" value="1"/>
</dbReference>
<keyword evidence="7 8" id="KW-0472">Membrane</keyword>
<dbReference type="PANTHER" id="PTHR30614">
    <property type="entry name" value="MEMBRANE COMPONENT OF AMINO ACID ABC TRANSPORTER"/>
    <property type="match status" value="1"/>
</dbReference>
<dbReference type="PROSITE" id="PS50928">
    <property type="entry name" value="ABC_TM1"/>
    <property type="match status" value="1"/>
</dbReference>
<dbReference type="GO" id="GO:0022857">
    <property type="term" value="F:transmembrane transporter activity"/>
    <property type="evidence" value="ECO:0007669"/>
    <property type="project" value="InterPro"/>
</dbReference>
<evidence type="ECO:0000256" key="1">
    <source>
        <dbReference type="ARBA" id="ARBA00004429"/>
    </source>
</evidence>
<proteinExistence type="inferred from homology"/>
<comment type="similarity">
    <text evidence="2">Belongs to the binding-protein-dependent transport system permease family. HisMQ subfamily.</text>
</comment>
<dbReference type="NCBIfam" id="TIGR01726">
    <property type="entry name" value="HEQRo_perm_3TM"/>
    <property type="match status" value="1"/>
</dbReference>
<feature type="domain" description="ABC transmembrane type-1" evidence="9">
    <location>
        <begin position="25"/>
        <end position="215"/>
    </location>
</feature>
<gene>
    <name evidence="10" type="ORF">RGI145_22045</name>
</gene>
<dbReference type="PANTHER" id="PTHR30614:SF21">
    <property type="entry name" value="AMINO ACID ABC TRANSPORTER PERMEASE"/>
    <property type="match status" value="1"/>
</dbReference>
<protein>
    <submittedName>
        <fullName evidence="10">Amino acid ABC transporter permease</fullName>
    </submittedName>
</protein>
<dbReference type="GO" id="GO:0006865">
    <property type="term" value="P:amino acid transport"/>
    <property type="evidence" value="ECO:0007669"/>
    <property type="project" value="TreeGrafter"/>
</dbReference>
<evidence type="ECO:0000256" key="3">
    <source>
        <dbReference type="ARBA" id="ARBA00022448"/>
    </source>
</evidence>
<dbReference type="KEGG" id="rgi:RGI145_22045"/>
<keyword evidence="5 8" id="KW-0812">Transmembrane</keyword>
<dbReference type="SUPFAM" id="SSF161098">
    <property type="entry name" value="MetI-like"/>
    <property type="match status" value="1"/>
</dbReference>
<dbReference type="InterPro" id="IPR035906">
    <property type="entry name" value="MetI-like_sf"/>
</dbReference>
<accession>A0A1L7AMI3</accession>
<evidence type="ECO:0000256" key="2">
    <source>
        <dbReference type="ARBA" id="ARBA00010072"/>
    </source>
</evidence>
<organism evidence="10 11">
    <name type="scientific">Roseomonas gilardii</name>
    <dbReference type="NCBI Taxonomy" id="257708"/>
    <lineage>
        <taxon>Bacteria</taxon>
        <taxon>Pseudomonadati</taxon>
        <taxon>Pseudomonadota</taxon>
        <taxon>Alphaproteobacteria</taxon>
        <taxon>Acetobacterales</taxon>
        <taxon>Roseomonadaceae</taxon>
        <taxon>Roseomonas</taxon>
    </lineage>
</organism>
<keyword evidence="6 8" id="KW-1133">Transmembrane helix</keyword>
<keyword evidence="4" id="KW-1003">Cell membrane</keyword>
<reference evidence="10 11" key="1">
    <citation type="submission" date="2016-05" db="EMBL/GenBank/DDBJ databases">
        <title>Complete Genome and Methylome Analysis of Psychrotrophic Bacterial Isolates from Antarctic Lake Untersee.</title>
        <authorList>
            <person name="Fomenkov A."/>
            <person name="Akimov V.N."/>
            <person name="Vasilyeva L.V."/>
            <person name="Andersen D."/>
            <person name="Vincze T."/>
            <person name="Roberts R.J."/>
        </authorList>
    </citation>
    <scope>NUCLEOTIDE SEQUENCE [LARGE SCALE GENOMIC DNA]</scope>
    <source>
        <strain evidence="10 11">U14-5</strain>
    </source>
</reference>
<evidence type="ECO:0000256" key="8">
    <source>
        <dbReference type="RuleBase" id="RU363032"/>
    </source>
</evidence>
<feature type="transmembrane region" description="Helical" evidence="8">
    <location>
        <begin position="25"/>
        <end position="49"/>
    </location>
</feature>
<evidence type="ECO:0000256" key="7">
    <source>
        <dbReference type="ARBA" id="ARBA00023136"/>
    </source>
</evidence>
<dbReference type="RefSeq" id="WP_075800687.1">
    <property type="nucleotide sequence ID" value="NZ_CP015584.1"/>
</dbReference>
<dbReference type="Gene3D" id="1.10.3720.10">
    <property type="entry name" value="MetI-like"/>
    <property type="match status" value="1"/>
</dbReference>
<dbReference type="Proteomes" id="UP000185494">
    <property type="component" value="Chromosome 2"/>
</dbReference>
<feature type="transmembrane region" description="Helical" evidence="8">
    <location>
        <begin position="87"/>
        <end position="105"/>
    </location>
</feature>
<dbReference type="GO" id="GO:0043190">
    <property type="term" value="C:ATP-binding cassette (ABC) transporter complex"/>
    <property type="evidence" value="ECO:0007669"/>
    <property type="project" value="InterPro"/>
</dbReference>
<dbReference type="CDD" id="cd06261">
    <property type="entry name" value="TM_PBP2"/>
    <property type="match status" value="1"/>
</dbReference>